<keyword evidence="5 8" id="KW-0472">Membrane</keyword>
<evidence type="ECO:0000256" key="1">
    <source>
        <dbReference type="ARBA" id="ARBA00004236"/>
    </source>
</evidence>
<dbReference type="KEGG" id="orp:MOP44_23325"/>
<keyword evidence="4" id="KW-0997">Cell inner membrane</keyword>
<evidence type="ECO:0000256" key="7">
    <source>
        <dbReference type="SAM" id="MobiDB-lite"/>
    </source>
</evidence>
<keyword evidence="8" id="KW-0812">Transmembrane</keyword>
<feature type="region of interest" description="Disordered" evidence="7">
    <location>
        <begin position="52"/>
        <end position="71"/>
    </location>
</feature>
<dbReference type="EMBL" id="CP093313">
    <property type="protein sequence ID" value="UWZ83484.1"/>
    <property type="molecule type" value="Genomic_DNA"/>
</dbReference>
<dbReference type="PANTHER" id="PTHR30469:SF12">
    <property type="entry name" value="MULTIDRUG RESISTANCE PROTEIN MDTA"/>
    <property type="match status" value="1"/>
</dbReference>
<dbReference type="PANTHER" id="PTHR30469">
    <property type="entry name" value="MULTIDRUG RESISTANCE PROTEIN MDTA"/>
    <property type="match status" value="1"/>
</dbReference>
<gene>
    <name evidence="12" type="ORF">MOP44_23325</name>
</gene>
<dbReference type="Gene3D" id="1.10.287.470">
    <property type="entry name" value="Helix hairpin bin"/>
    <property type="match status" value="1"/>
</dbReference>
<evidence type="ECO:0000256" key="3">
    <source>
        <dbReference type="ARBA" id="ARBA00022475"/>
    </source>
</evidence>
<comment type="subcellular location">
    <subcellularLocation>
        <location evidence="1">Cell membrane</location>
    </subcellularLocation>
</comment>
<feature type="domain" description="Multidrug resistance protein MdtA-like beta-barrel" evidence="11">
    <location>
        <begin position="248"/>
        <end position="331"/>
    </location>
</feature>
<comment type="similarity">
    <text evidence="2">Belongs to the membrane fusion protein (MFP) (TC 8.A.1) family.</text>
</comment>
<evidence type="ECO:0000259" key="9">
    <source>
        <dbReference type="Pfam" id="PF25876"/>
    </source>
</evidence>
<keyword evidence="3" id="KW-1003">Cell membrane</keyword>
<keyword evidence="6" id="KW-0175">Coiled coil</keyword>
<dbReference type="GO" id="GO:0015562">
    <property type="term" value="F:efflux transmembrane transporter activity"/>
    <property type="evidence" value="ECO:0007669"/>
    <property type="project" value="TreeGrafter"/>
</dbReference>
<evidence type="ECO:0000256" key="2">
    <source>
        <dbReference type="ARBA" id="ARBA00009477"/>
    </source>
</evidence>
<dbReference type="Pfam" id="PF25944">
    <property type="entry name" value="Beta-barrel_RND"/>
    <property type="match status" value="1"/>
</dbReference>
<proteinExistence type="inferred from homology"/>
<organism evidence="12 13">
    <name type="scientific">Occallatibacter riparius</name>
    <dbReference type="NCBI Taxonomy" id="1002689"/>
    <lineage>
        <taxon>Bacteria</taxon>
        <taxon>Pseudomonadati</taxon>
        <taxon>Acidobacteriota</taxon>
        <taxon>Terriglobia</taxon>
        <taxon>Terriglobales</taxon>
        <taxon>Acidobacteriaceae</taxon>
        <taxon>Occallatibacter</taxon>
    </lineage>
</organism>
<evidence type="ECO:0000313" key="12">
    <source>
        <dbReference type="EMBL" id="UWZ83484.1"/>
    </source>
</evidence>
<accession>A0A9J7BKT1</accession>
<sequence length="424" mass="45647">MDAQSASNEGLPNRSAIGTPPPRRRRHRWIWAVVLLAFAALFYWVLHHEQKGQAAGPGAPGGGGGGRRGMMGGSVPVTTATAHSGSVGVYVDAIGTVTPLHTVSINAQVTGTITAVHYKEGQIVHQGDPLIDIDSRPFQAQVQQAEGTLERDQNVLAQAKMDLERYKLAWAKNAISKQTLDDQEKIVAQNEGLVKNDEGNVEYQKVQLSYCHIVSPLNGKVGLRLVDPGNLVTANSTTTLVVVTQEQPTTVVFTIAQDNLPQVLQQTRGSKGLRVDAFDRAQSGHLATGKLTSIDNQIDTTTGTVKLRAEFDNRDYALFPNQFVNTRLLVKTLDNQVLVPSSAIQHNGSQDFVYLIEKDPKGEKAVQHQVKSGISDHGDTAVQGINAGDEVADSSFEKLQNGSQIMRSKVKIPSTSEPAASSAP</sequence>
<feature type="domain" description="Multidrug resistance protein MdtA-like barrel-sandwich hybrid" evidence="10">
    <location>
        <begin position="102"/>
        <end position="244"/>
    </location>
</feature>
<dbReference type="SUPFAM" id="SSF111369">
    <property type="entry name" value="HlyD-like secretion proteins"/>
    <property type="match status" value="1"/>
</dbReference>
<dbReference type="InterPro" id="IPR058624">
    <property type="entry name" value="MdtA-like_HH"/>
</dbReference>
<evidence type="ECO:0000256" key="4">
    <source>
        <dbReference type="ARBA" id="ARBA00022519"/>
    </source>
</evidence>
<feature type="compositionally biased region" description="Polar residues" evidence="7">
    <location>
        <begin position="1"/>
        <end position="10"/>
    </location>
</feature>
<dbReference type="Proteomes" id="UP001059380">
    <property type="component" value="Chromosome"/>
</dbReference>
<feature type="coiled-coil region" evidence="6">
    <location>
        <begin position="142"/>
        <end position="169"/>
    </location>
</feature>
<dbReference type="Gene3D" id="2.40.30.170">
    <property type="match status" value="1"/>
</dbReference>
<evidence type="ECO:0000259" key="11">
    <source>
        <dbReference type="Pfam" id="PF25944"/>
    </source>
</evidence>
<dbReference type="GO" id="GO:1990281">
    <property type="term" value="C:efflux pump complex"/>
    <property type="evidence" value="ECO:0007669"/>
    <property type="project" value="TreeGrafter"/>
</dbReference>
<feature type="compositionally biased region" description="Gly residues" evidence="7">
    <location>
        <begin position="58"/>
        <end position="71"/>
    </location>
</feature>
<dbReference type="Gene3D" id="2.40.420.20">
    <property type="match status" value="1"/>
</dbReference>
<feature type="region of interest" description="Disordered" evidence="7">
    <location>
        <begin position="1"/>
        <end position="22"/>
    </location>
</feature>
<dbReference type="InterPro" id="IPR058625">
    <property type="entry name" value="MdtA-like_BSH"/>
</dbReference>
<evidence type="ECO:0000256" key="8">
    <source>
        <dbReference type="SAM" id="Phobius"/>
    </source>
</evidence>
<reference evidence="12" key="1">
    <citation type="submission" date="2021-04" db="EMBL/GenBank/DDBJ databases">
        <title>Phylogenetic analysis of Acidobacteriaceae.</title>
        <authorList>
            <person name="Qiu L."/>
            <person name="Zhang Q."/>
        </authorList>
    </citation>
    <scope>NUCLEOTIDE SEQUENCE</scope>
    <source>
        <strain evidence="12">DSM 25168</strain>
    </source>
</reference>
<dbReference type="InterPro" id="IPR058626">
    <property type="entry name" value="MdtA-like_b-barrel"/>
</dbReference>
<dbReference type="InterPro" id="IPR006143">
    <property type="entry name" value="RND_pump_MFP"/>
</dbReference>
<feature type="domain" description="Multidrug resistance protein MdtA-like alpha-helical hairpin" evidence="9">
    <location>
        <begin position="142"/>
        <end position="210"/>
    </location>
</feature>
<evidence type="ECO:0000256" key="6">
    <source>
        <dbReference type="SAM" id="Coils"/>
    </source>
</evidence>
<dbReference type="Pfam" id="PF25876">
    <property type="entry name" value="HH_MFP_RND"/>
    <property type="match status" value="1"/>
</dbReference>
<name>A0A9J7BKT1_9BACT</name>
<keyword evidence="8" id="KW-1133">Transmembrane helix</keyword>
<dbReference type="Gene3D" id="2.40.50.100">
    <property type="match status" value="1"/>
</dbReference>
<evidence type="ECO:0000256" key="5">
    <source>
        <dbReference type="ARBA" id="ARBA00023136"/>
    </source>
</evidence>
<feature type="transmembrane region" description="Helical" evidence="8">
    <location>
        <begin position="29"/>
        <end position="46"/>
    </location>
</feature>
<keyword evidence="13" id="KW-1185">Reference proteome</keyword>
<evidence type="ECO:0000313" key="13">
    <source>
        <dbReference type="Proteomes" id="UP001059380"/>
    </source>
</evidence>
<dbReference type="Pfam" id="PF25917">
    <property type="entry name" value="BSH_RND"/>
    <property type="match status" value="1"/>
</dbReference>
<dbReference type="RefSeq" id="WP_260792819.1">
    <property type="nucleotide sequence ID" value="NZ_CP093313.1"/>
</dbReference>
<dbReference type="AlphaFoldDB" id="A0A9J7BKT1"/>
<dbReference type="NCBIfam" id="TIGR01730">
    <property type="entry name" value="RND_mfp"/>
    <property type="match status" value="1"/>
</dbReference>
<protein>
    <submittedName>
        <fullName evidence="12">Efflux RND transporter periplasmic adaptor subunit</fullName>
    </submittedName>
</protein>
<evidence type="ECO:0000259" key="10">
    <source>
        <dbReference type="Pfam" id="PF25917"/>
    </source>
</evidence>